<evidence type="ECO:0000259" key="7">
    <source>
        <dbReference type="Pfam" id="PF00482"/>
    </source>
</evidence>
<feature type="transmembrane region" description="Helical" evidence="6">
    <location>
        <begin position="103"/>
        <end position="122"/>
    </location>
</feature>
<feature type="transmembrane region" description="Helical" evidence="6">
    <location>
        <begin position="274"/>
        <end position="296"/>
    </location>
</feature>
<dbReference type="EMBL" id="CAEZZU010000301">
    <property type="protein sequence ID" value="CAB4792330.1"/>
    <property type="molecule type" value="Genomic_DNA"/>
</dbReference>
<keyword evidence="5 6" id="KW-0472">Membrane</keyword>
<evidence type="ECO:0000256" key="3">
    <source>
        <dbReference type="ARBA" id="ARBA00022692"/>
    </source>
</evidence>
<dbReference type="Pfam" id="PF00482">
    <property type="entry name" value="T2SSF"/>
    <property type="match status" value="1"/>
</dbReference>
<proteinExistence type="predicted"/>
<evidence type="ECO:0000256" key="4">
    <source>
        <dbReference type="ARBA" id="ARBA00022989"/>
    </source>
</evidence>
<organism evidence="8">
    <name type="scientific">freshwater metagenome</name>
    <dbReference type="NCBI Taxonomy" id="449393"/>
    <lineage>
        <taxon>unclassified sequences</taxon>
        <taxon>metagenomes</taxon>
        <taxon>ecological metagenomes</taxon>
    </lineage>
</organism>
<dbReference type="GO" id="GO:0005886">
    <property type="term" value="C:plasma membrane"/>
    <property type="evidence" value="ECO:0007669"/>
    <property type="project" value="UniProtKB-SubCell"/>
</dbReference>
<name>A0A6J6X4N5_9ZZZZ</name>
<dbReference type="PANTHER" id="PTHR35007:SF2">
    <property type="entry name" value="PILUS ASSEMBLE PROTEIN"/>
    <property type="match status" value="1"/>
</dbReference>
<evidence type="ECO:0000256" key="2">
    <source>
        <dbReference type="ARBA" id="ARBA00022475"/>
    </source>
</evidence>
<evidence type="ECO:0000256" key="5">
    <source>
        <dbReference type="ARBA" id="ARBA00023136"/>
    </source>
</evidence>
<dbReference type="InterPro" id="IPR018076">
    <property type="entry name" value="T2SS_GspF_dom"/>
</dbReference>
<keyword evidence="2" id="KW-1003">Cell membrane</keyword>
<keyword evidence="3 6" id="KW-0812">Transmembrane</keyword>
<dbReference type="PANTHER" id="PTHR35007">
    <property type="entry name" value="INTEGRAL MEMBRANE PROTEIN-RELATED"/>
    <property type="match status" value="1"/>
</dbReference>
<protein>
    <submittedName>
        <fullName evidence="8">Unannotated protein</fullName>
    </submittedName>
</protein>
<accession>A0A6J6X4N5</accession>
<feature type="transmembrane region" description="Helical" evidence="6">
    <location>
        <begin position="128"/>
        <end position="148"/>
    </location>
</feature>
<evidence type="ECO:0000256" key="1">
    <source>
        <dbReference type="ARBA" id="ARBA00004651"/>
    </source>
</evidence>
<evidence type="ECO:0000256" key="6">
    <source>
        <dbReference type="SAM" id="Phobius"/>
    </source>
</evidence>
<comment type="subcellular location">
    <subcellularLocation>
        <location evidence="1">Cell membrane</location>
        <topology evidence="1">Multi-pass membrane protein</topology>
    </subcellularLocation>
</comment>
<sequence length="303" mass="33174">MSITLILGALCVGAAIPVTWWALTGPPTEKEAAKSNLQSGGSREIDVRKQLLAKSAAERMLSPMMQRFAERGKRITPSGAGDTLLRRIQLAGLTDTWTVERAFAFKAIFGLAGALLALLLILSNPTGLMIVASLAIAGFLYFAPDLYLRSKATERQKRIEQQLADTLDQITICVEAGLSFDNAVLRIANGEGPLPEELGRTLQDVQLGTPRSQALERLTERTDVPDLRGFIHAFNQAEKYGIPVAQILRVQSSEIRLKRRQRAEEMAMKLPVKLVFPVILFILPALFVVVAGPAVIRLSQTSF</sequence>
<gene>
    <name evidence="8" type="ORF">UFOPK2925_01571</name>
</gene>
<dbReference type="AlphaFoldDB" id="A0A6J6X4N5"/>
<evidence type="ECO:0000313" key="8">
    <source>
        <dbReference type="EMBL" id="CAB4792330.1"/>
    </source>
</evidence>
<reference evidence="8" key="1">
    <citation type="submission" date="2020-05" db="EMBL/GenBank/DDBJ databases">
        <authorList>
            <person name="Chiriac C."/>
            <person name="Salcher M."/>
            <person name="Ghai R."/>
            <person name="Kavagutti S V."/>
        </authorList>
    </citation>
    <scope>NUCLEOTIDE SEQUENCE</scope>
</reference>
<feature type="domain" description="Type II secretion system protein GspF" evidence="7">
    <location>
        <begin position="167"/>
        <end position="290"/>
    </location>
</feature>
<feature type="transmembrane region" description="Helical" evidence="6">
    <location>
        <begin position="6"/>
        <end position="24"/>
    </location>
</feature>
<keyword evidence="4 6" id="KW-1133">Transmembrane helix</keyword>